<proteinExistence type="predicted"/>
<dbReference type="InterPro" id="IPR016161">
    <property type="entry name" value="Ald_DH/histidinol_DH"/>
</dbReference>
<dbReference type="EMBL" id="BSUL01000001">
    <property type="protein sequence ID" value="GMA27892.1"/>
    <property type="molecule type" value="Genomic_DNA"/>
</dbReference>
<evidence type="ECO:0000313" key="5">
    <source>
        <dbReference type="Proteomes" id="UP001157160"/>
    </source>
</evidence>
<keyword evidence="5" id="KW-1185">Reference proteome</keyword>
<dbReference type="Gene3D" id="3.40.605.10">
    <property type="entry name" value="Aldehyde Dehydrogenase, Chain A, domain 1"/>
    <property type="match status" value="1"/>
</dbReference>
<gene>
    <name evidence="4" type="ORF">GCM10025874_11450</name>
</gene>
<reference evidence="4 5" key="1">
    <citation type="journal article" date="2014" name="Int. J. Syst. Evol. Microbiol.">
        <title>Complete genome sequence of Corynebacterium casei LMG S-19264T (=DSM 44701T), isolated from a smear-ripened cheese.</title>
        <authorList>
            <consortium name="US DOE Joint Genome Institute (JGI-PGF)"/>
            <person name="Walter F."/>
            <person name="Albersmeier A."/>
            <person name="Kalinowski J."/>
            <person name="Ruckert C."/>
        </authorList>
    </citation>
    <scope>NUCLEOTIDE SEQUENCE [LARGE SCALE GENOMIC DNA]</scope>
    <source>
        <strain evidence="4 5">NBRC 112289</strain>
    </source>
</reference>
<dbReference type="AlphaFoldDB" id="A0AA37UT64"/>
<feature type="compositionally biased region" description="Basic residues" evidence="2">
    <location>
        <begin position="182"/>
        <end position="202"/>
    </location>
</feature>
<evidence type="ECO:0000256" key="1">
    <source>
        <dbReference type="ARBA" id="ARBA00023002"/>
    </source>
</evidence>
<dbReference type="InterPro" id="IPR050740">
    <property type="entry name" value="Aldehyde_DH_Superfamily"/>
</dbReference>
<feature type="region of interest" description="Disordered" evidence="2">
    <location>
        <begin position="155"/>
        <end position="219"/>
    </location>
</feature>
<dbReference type="Proteomes" id="UP001157160">
    <property type="component" value="Unassembled WGS sequence"/>
</dbReference>
<dbReference type="PANTHER" id="PTHR43353:SF3">
    <property type="entry name" value="ALDEHYDE DEHYDROGENASE-RELATED"/>
    <property type="match status" value="1"/>
</dbReference>
<sequence>MSGGSLDGSLVVAGRRIAGTGGALRAIDPSTGATLEPVFDLAGVEQVDLAAAAADGAVDALRATEPRDRAALLEAIASGLEHRAASLIARAGQETALPSERLEGELARTTGQLRAFAALLGDPAGADLRIDRGGDGPDLRQRRIGIGPVAVFGASNFPSRSRRPAATRPRPSPPAARWWSSRTRRIRAPRRSRRKRSPRRCVRSGCRPAPSRRCSVRAR</sequence>
<feature type="compositionally biased region" description="Low complexity" evidence="2">
    <location>
        <begin position="166"/>
        <end position="181"/>
    </location>
</feature>
<evidence type="ECO:0000256" key="2">
    <source>
        <dbReference type="SAM" id="MobiDB-lite"/>
    </source>
</evidence>
<dbReference type="InterPro" id="IPR016162">
    <property type="entry name" value="Ald_DH_N"/>
</dbReference>
<dbReference type="InterPro" id="IPR015590">
    <property type="entry name" value="Aldehyde_DH_dom"/>
</dbReference>
<evidence type="ECO:0000259" key="3">
    <source>
        <dbReference type="Pfam" id="PF00171"/>
    </source>
</evidence>
<protein>
    <recommendedName>
        <fullName evidence="3">Aldehyde dehydrogenase domain-containing protein</fullName>
    </recommendedName>
</protein>
<dbReference type="Pfam" id="PF00171">
    <property type="entry name" value="Aldedh"/>
    <property type="match status" value="1"/>
</dbReference>
<dbReference type="SUPFAM" id="SSF53720">
    <property type="entry name" value="ALDH-like"/>
    <property type="match status" value="1"/>
</dbReference>
<keyword evidence="1" id="KW-0560">Oxidoreductase</keyword>
<dbReference type="PANTHER" id="PTHR43353">
    <property type="entry name" value="SUCCINATE-SEMIALDEHYDE DEHYDROGENASE, MITOCHONDRIAL"/>
    <property type="match status" value="1"/>
</dbReference>
<organism evidence="4 5">
    <name type="scientific">Arenivirga flava</name>
    <dbReference type="NCBI Taxonomy" id="1930060"/>
    <lineage>
        <taxon>Bacteria</taxon>
        <taxon>Bacillati</taxon>
        <taxon>Actinomycetota</taxon>
        <taxon>Actinomycetes</taxon>
        <taxon>Micrococcales</taxon>
        <taxon>Microbacteriaceae</taxon>
        <taxon>Arenivirga</taxon>
    </lineage>
</organism>
<evidence type="ECO:0000313" key="4">
    <source>
        <dbReference type="EMBL" id="GMA27892.1"/>
    </source>
</evidence>
<name>A0AA37UT64_9MICO</name>
<comment type="caution">
    <text evidence="4">The sequence shown here is derived from an EMBL/GenBank/DDBJ whole genome shotgun (WGS) entry which is preliminary data.</text>
</comment>
<dbReference type="GO" id="GO:0016491">
    <property type="term" value="F:oxidoreductase activity"/>
    <property type="evidence" value="ECO:0007669"/>
    <property type="project" value="UniProtKB-KW"/>
</dbReference>
<feature type="domain" description="Aldehyde dehydrogenase" evidence="3">
    <location>
        <begin position="23"/>
        <end position="158"/>
    </location>
</feature>
<accession>A0AA37UT64</accession>